<proteinExistence type="predicted"/>
<gene>
    <name evidence="2" type="ORF">PFLmoz3_01085</name>
</gene>
<feature type="coiled-coil region" evidence="1">
    <location>
        <begin position="14"/>
        <end position="50"/>
    </location>
</feature>
<dbReference type="AlphaFoldDB" id="A0A109LI58"/>
<evidence type="ECO:0000313" key="3">
    <source>
        <dbReference type="Proteomes" id="UP000061348"/>
    </source>
</evidence>
<dbReference type="EMBL" id="LCYA01000052">
    <property type="protein sequence ID" value="KWV88190.1"/>
    <property type="molecule type" value="Genomic_DNA"/>
</dbReference>
<protein>
    <submittedName>
        <fullName evidence="2">Uncharacterized protein</fullName>
    </submittedName>
</protein>
<organism evidence="2 3">
    <name type="scientific">Pseudomonas fluorescens</name>
    <dbReference type="NCBI Taxonomy" id="294"/>
    <lineage>
        <taxon>Bacteria</taxon>
        <taxon>Pseudomonadati</taxon>
        <taxon>Pseudomonadota</taxon>
        <taxon>Gammaproteobacteria</taxon>
        <taxon>Pseudomonadales</taxon>
        <taxon>Pseudomonadaceae</taxon>
        <taxon>Pseudomonas</taxon>
    </lineage>
</organism>
<name>A0A109LI58_PSEFL</name>
<reference evidence="2 3" key="1">
    <citation type="submission" date="2015-05" db="EMBL/GenBank/DDBJ databases">
        <title>A genomic and transcriptomic approach to investigate the blue pigment phenotype in Pseudomonas fluorescens.</title>
        <authorList>
            <person name="Andreani N.A."/>
            <person name="Cardazzo B."/>
        </authorList>
    </citation>
    <scope>NUCLEOTIDE SEQUENCE [LARGE SCALE GENOMIC DNA]</scope>
    <source>
        <strain evidence="2 3">Ps_22</strain>
    </source>
</reference>
<dbReference type="RefSeq" id="WP_060763827.1">
    <property type="nucleotide sequence ID" value="NZ_LCYA01000052.1"/>
</dbReference>
<evidence type="ECO:0000256" key="1">
    <source>
        <dbReference type="SAM" id="Coils"/>
    </source>
</evidence>
<sequence>MSKLLDLLAQQHAIAEQQNAIAEQIKTLQSNEEEAKVMKFVEELEALRNKYGYKVPDFVDVVHSLHGVKTAAKTPKSVSVKTTKTKAPKFKVMINGVETILQSKKAGAVGKTIEALGFTTYADYLADLMKKNKVADFDALIKKLGGVPVTA</sequence>
<dbReference type="Proteomes" id="UP000061348">
    <property type="component" value="Unassembled WGS sequence"/>
</dbReference>
<evidence type="ECO:0000313" key="2">
    <source>
        <dbReference type="EMBL" id="KWV88190.1"/>
    </source>
</evidence>
<comment type="caution">
    <text evidence="2">The sequence shown here is derived from an EMBL/GenBank/DDBJ whole genome shotgun (WGS) entry which is preliminary data.</text>
</comment>
<keyword evidence="1" id="KW-0175">Coiled coil</keyword>
<accession>A0A109LI58</accession>
<dbReference type="PATRIC" id="fig|294.194.peg.1249"/>